<dbReference type="Proteomes" id="UP000635071">
    <property type="component" value="Unassembled WGS sequence"/>
</dbReference>
<sequence length="108" mass="11505">MMIFAAILLGAGAAGAQTSAPQAGTVGPSRIPGETREQKLAAIDNLLKDMDVNQDDVITEMEWTSAGGRAAGFEALDGNRDDRLTRQEIRSNARKLKAFEDIEAAAPF</sequence>
<comment type="caution">
    <text evidence="2">The sequence shown here is derived from an EMBL/GenBank/DDBJ whole genome shotgun (WGS) entry which is preliminary data.</text>
</comment>
<reference evidence="2" key="2">
    <citation type="submission" date="2020-09" db="EMBL/GenBank/DDBJ databases">
        <authorList>
            <person name="Sun Q."/>
            <person name="Zhou Y."/>
        </authorList>
    </citation>
    <scope>NUCLEOTIDE SEQUENCE</scope>
    <source>
        <strain evidence="2">CGMCC 1.15519</strain>
    </source>
</reference>
<proteinExistence type="predicted"/>
<feature type="signal peptide" evidence="1">
    <location>
        <begin position="1"/>
        <end position="16"/>
    </location>
</feature>
<dbReference type="InterPro" id="IPR018247">
    <property type="entry name" value="EF_Hand_1_Ca_BS"/>
</dbReference>
<keyword evidence="1" id="KW-0732">Signal</keyword>
<dbReference type="AlphaFoldDB" id="A0A917E5A8"/>
<dbReference type="Gene3D" id="1.10.238.10">
    <property type="entry name" value="EF-hand"/>
    <property type="match status" value="1"/>
</dbReference>
<protein>
    <recommendedName>
        <fullName evidence="4">EF-hand domain-containing protein</fullName>
    </recommendedName>
</protein>
<evidence type="ECO:0000313" key="3">
    <source>
        <dbReference type="Proteomes" id="UP000635071"/>
    </source>
</evidence>
<evidence type="ECO:0000256" key="1">
    <source>
        <dbReference type="SAM" id="SignalP"/>
    </source>
</evidence>
<dbReference type="SUPFAM" id="SSF47473">
    <property type="entry name" value="EF-hand"/>
    <property type="match status" value="1"/>
</dbReference>
<keyword evidence="3" id="KW-1185">Reference proteome</keyword>
<reference evidence="2" key="1">
    <citation type="journal article" date="2014" name="Int. J. Syst. Evol. Microbiol.">
        <title>Complete genome sequence of Corynebacterium casei LMG S-19264T (=DSM 44701T), isolated from a smear-ripened cheese.</title>
        <authorList>
            <consortium name="US DOE Joint Genome Institute (JGI-PGF)"/>
            <person name="Walter F."/>
            <person name="Albersmeier A."/>
            <person name="Kalinowski J."/>
            <person name="Ruckert C."/>
        </authorList>
    </citation>
    <scope>NUCLEOTIDE SEQUENCE</scope>
    <source>
        <strain evidence="2">CGMCC 1.15519</strain>
    </source>
</reference>
<evidence type="ECO:0008006" key="4">
    <source>
        <dbReference type="Google" id="ProtNLM"/>
    </source>
</evidence>
<evidence type="ECO:0000313" key="2">
    <source>
        <dbReference type="EMBL" id="GGE05757.1"/>
    </source>
</evidence>
<name>A0A917E5A8_9SPHN</name>
<organism evidence="2 3">
    <name type="scientific">Sandarakinorhabdus glacialis</name>
    <dbReference type="NCBI Taxonomy" id="1614636"/>
    <lineage>
        <taxon>Bacteria</taxon>
        <taxon>Pseudomonadati</taxon>
        <taxon>Pseudomonadota</taxon>
        <taxon>Alphaproteobacteria</taxon>
        <taxon>Sphingomonadales</taxon>
        <taxon>Sphingosinicellaceae</taxon>
        <taxon>Sandarakinorhabdus</taxon>
    </lineage>
</organism>
<dbReference type="EMBL" id="BMJM01000003">
    <property type="protein sequence ID" value="GGE05757.1"/>
    <property type="molecule type" value="Genomic_DNA"/>
</dbReference>
<accession>A0A917E5A8</accession>
<dbReference type="InterPro" id="IPR011992">
    <property type="entry name" value="EF-hand-dom_pair"/>
</dbReference>
<dbReference type="PROSITE" id="PS00018">
    <property type="entry name" value="EF_HAND_1"/>
    <property type="match status" value="2"/>
</dbReference>
<feature type="chain" id="PRO_5037665067" description="EF-hand domain-containing protein" evidence="1">
    <location>
        <begin position="17"/>
        <end position="108"/>
    </location>
</feature>
<gene>
    <name evidence="2" type="ORF">GCM10011529_10170</name>
</gene>